<gene>
    <name evidence="11" type="primary">LOC120255330</name>
</gene>
<dbReference type="PANTHER" id="PTHR48005">
    <property type="entry name" value="LEUCINE RICH REPEAT KINASE 2"/>
    <property type="match status" value="1"/>
</dbReference>
<name>A0AB40AWF4_DIOCR</name>
<evidence type="ECO:0000256" key="8">
    <source>
        <dbReference type="ARBA" id="ARBA00048679"/>
    </source>
</evidence>
<evidence type="ECO:0000256" key="3">
    <source>
        <dbReference type="ARBA" id="ARBA00022679"/>
    </source>
</evidence>
<reference evidence="11" key="1">
    <citation type="submission" date="2025-08" db="UniProtKB">
        <authorList>
            <consortium name="RefSeq"/>
        </authorList>
    </citation>
    <scope>IDENTIFICATION</scope>
</reference>
<dbReference type="Pfam" id="PF07714">
    <property type="entry name" value="PK_Tyr_Ser-Thr"/>
    <property type="match status" value="1"/>
</dbReference>
<feature type="domain" description="Protein kinase" evidence="9">
    <location>
        <begin position="1"/>
        <end position="186"/>
    </location>
</feature>
<protein>
    <recommendedName>
        <fullName evidence="1">non-specific serine/threonine protein kinase</fullName>
        <ecNumber evidence="1">2.7.11.1</ecNumber>
    </recommendedName>
</protein>
<evidence type="ECO:0000313" key="10">
    <source>
        <dbReference type="Proteomes" id="UP001515500"/>
    </source>
</evidence>
<evidence type="ECO:0000259" key="9">
    <source>
        <dbReference type="PROSITE" id="PS50011"/>
    </source>
</evidence>
<sequence length="222" mass="24778">MERGTLGATLRSEERAMDLDWIKRVSIIQDIAQALSYLHHDCAPPIIHRDITSNNILLDEEYKACVSDFGISRLLKPNSSHWSLLAGTYGYMAPELAYVMEVTEKCEVYSFGIVALEVIHGTHPGDLLSNFSSSMLVKDILDPRLPLHIADQVITNQVLSVILVAMQCINNDPQARPTMQQVSQMLSSPKSLPASNNYSFQALTLDHLINIVQVHIDDQAHE</sequence>
<dbReference type="GeneID" id="120255330"/>
<dbReference type="InterPro" id="IPR011009">
    <property type="entry name" value="Kinase-like_dom_sf"/>
</dbReference>
<accession>A0AB40AWF4</accession>
<dbReference type="PROSITE" id="PS00109">
    <property type="entry name" value="PROTEIN_KINASE_TYR"/>
    <property type="match status" value="1"/>
</dbReference>
<dbReference type="SUPFAM" id="SSF56112">
    <property type="entry name" value="Protein kinase-like (PK-like)"/>
    <property type="match status" value="1"/>
</dbReference>
<keyword evidence="4" id="KW-0547">Nucleotide-binding</keyword>
<dbReference type="PIRSF" id="PIRSF000654">
    <property type="entry name" value="Integrin-linked_kinase"/>
    <property type="match status" value="1"/>
</dbReference>
<comment type="catalytic activity">
    <reaction evidence="8">
        <text>L-seryl-[protein] + ATP = O-phospho-L-seryl-[protein] + ADP + H(+)</text>
        <dbReference type="Rhea" id="RHEA:17989"/>
        <dbReference type="Rhea" id="RHEA-COMP:9863"/>
        <dbReference type="Rhea" id="RHEA-COMP:11604"/>
        <dbReference type="ChEBI" id="CHEBI:15378"/>
        <dbReference type="ChEBI" id="CHEBI:29999"/>
        <dbReference type="ChEBI" id="CHEBI:30616"/>
        <dbReference type="ChEBI" id="CHEBI:83421"/>
        <dbReference type="ChEBI" id="CHEBI:456216"/>
        <dbReference type="EC" id="2.7.11.1"/>
    </reaction>
</comment>
<evidence type="ECO:0000256" key="4">
    <source>
        <dbReference type="ARBA" id="ARBA00022741"/>
    </source>
</evidence>
<dbReference type="InterPro" id="IPR001245">
    <property type="entry name" value="Ser-Thr/Tyr_kinase_cat_dom"/>
</dbReference>
<keyword evidence="5" id="KW-0418">Kinase</keyword>
<dbReference type="GO" id="GO:0004674">
    <property type="term" value="F:protein serine/threonine kinase activity"/>
    <property type="evidence" value="ECO:0007669"/>
    <property type="project" value="UniProtKB-KW"/>
</dbReference>
<dbReference type="Gene3D" id="1.10.510.10">
    <property type="entry name" value="Transferase(Phosphotransferase) domain 1"/>
    <property type="match status" value="1"/>
</dbReference>
<dbReference type="Proteomes" id="UP001515500">
    <property type="component" value="Unplaced"/>
</dbReference>
<dbReference type="PROSITE" id="PS50011">
    <property type="entry name" value="PROTEIN_KINASE_DOM"/>
    <property type="match status" value="1"/>
</dbReference>
<keyword evidence="3" id="KW-0808">Transferase</keyword>
<evidence type="ECO:0000256" key="2">
    <source>
        <dbReference type="ARBA" id="ARBA00022527"/>
    </source>
</evidence>
<dbReference type="AlphaFoldDB" id="A0AB40AWF4"/>
<comment type="catalytic activity">
    <reaction evidence="7">
        <text>L-threonyl-[protein] + ATP = O-phospho-L-threonyl-[protein] + ADP + H(+)</text>
        <dbReference type="Rhea" id="RHEA:46608"/>
        <dbReference type="Rhea" id="RHEA-COMP:11060"/>
        <dbReference type="Rhea" id="RHEA-COMP:11605"/>
        <dbReference type="ChEBI" id="CHEBI:15378"/>
        <dbReference type="ChEBI" id="CHEBI:30013"/>
        <dbReference type="ChEBI" id="CHEBI:30616"/>
        <dbReference type="ChEBI" id="CHEBI:61977"/>
        <dbReference type="ChEBI" id="CHEBI:456216"/>
        <dbReference type="EC" id="2.7.11.1"/>
    </reaction>
</comment>
<keyword evidence="10" id="KW-1185">Reference proteome</keyword>
<evidence type="ECO:0000313" key="11">
    <source>
        <dbReference type="RefSeq" id="XP_039119109.1"/>
    </source>
</evidence>
<evidence type="ECO:0000256" key="6">
    <source>
        <dbReference type="ARBA" id="ARBA00022840"/>
    </source>
</evidence>
<organism evidence="10 11">
    <name type="scientific">Dioscorea cayennensis subsp. rotundata</name>
    <name type="common">White Guinea yam</name>
    <name type="synonym">Dioscorea rotundata</name>
    <dbReference type="NCBI Taxonomy" id="55577"/>
    <lineage>
        <taxon>Eukaryota</taxon>
        <taxon>Viridiplantae</taxon>
        <taxon>Streptophyta</taxon>
        <taxon>Embryophyta</taxon>
        <taxon>Tracheophyta</taxon>
        <taxon>Spermatophyta</taxon>
        <taxon>Magnoliopsida</taxon>
        <taxon>Liliopsida</taxon>
        <taxon>Dioscoreales</taxon>
        <taxon>Dioscoreaceae</taxon>
        <taxon>Dioscorea</taxon>
    </lineage>
</organism>
<evidence type="ECO:0000256" key="1">
    <source>
        <dbReference type="ARBA" id="ARBA00012513"/>
    </source>
</evidence>
<dbReference type="EC" id="2.7.11.1" evidence="1"/>
<dbReference type="PANTHER" id="PTHR48005:SF70">
    <property type="entry name" value="MDIS1-INTERACTING RECEPTOR LIKE KINASE 2-LIKE"/>
    <property type="match status" value="1"/>
</dbReference>
<dbReference type="GO" id="GO:0005524">
    <property type="term" value="F:ATP binding"/>
    <property type="evidence" value="ECO:0007669"/>
    <property type="project" value="UniProtKB-KW"/>
</dbReference>
<evidence type="ECO:0000256" key="7">
    <source>
        <dbReference type="ARBA" id="ARBA00047899"/>
    </source>
</evidence>
<keyword evidence="2" id="KW-0723">Serine/threonine-protein kinase</keyword>
<dbReference type="InterPro" id="IPR051420">
    <property type="entry name" value="Ser_Thr_Kinases_DiverseReg"/>
</dbReference>
<keyword evidence="6" id="KW-0067">ATP-binding</keyword>
<dbReference type="InterPro" id="IPR000719">
    <property type="entry name" value="Prot_kinase_dom"/>
</dbReference>
<dbReference type="RefSeq" id="XP_039119109.1">
    <property type="nucleotide sequence ID" value="XM_039263175.1"/>
</dbReference>
<evidence type="ECO:0000256" key="5">
    <source>
        <dbReference type="ARBA" id="ARBA00022777"/>
    </source>
</evidence>
<dbReference type="InterPro" id="IPR008266">
    <property type="entry name" value="Tyr_kinase_AS"/>
</dbReference>
<proteinExistence type="predicted"/>
<dbReference type="FunFam" id="1.10.510.10:FF:000445">
    <property type="entry name" value="MDIS1-interacting receptor like kinase 2"/>
    <property type="match status" value="1"/>
</dbReference>